<dbReference type="PaxDb" id="4097-A0A1S3YX37"/>
<feature type="domain" description="F-box" evidence="2">
    <location>
        <begin position="107"/>
        <end position="147"/>
    </location>
</feature>
<dbReference type="PANTHER" id="PTHR31672:SF13">
    <property type="entry name" value="F-BOX PROTEIN CPR30-LIKE"/>
    <property type="match status" value="1"/>
</dbReference>
<dbReference type="InterPro" id="IPR001810">
    <property type="entry name" value="F-box_dom"/>
</dbReference>
<dbReference type="KEGG" id="nta:107780394"/>
<organism evidence="3 4">
    <name type="scientific">Nicotiana tabacum</name>
    <name type="common">Common tobacco</name>
    <dbReference type="NCBI Taxonomy" id="4097"/>
    <lineage>
        <taxon>Eukaryota</taxon>
        <taxon>Viridiplantae</taxon>
        <taxon>Streptophyta</taxon>
        <taxon>Embryophyta</taxon>
        <taxon>Tracheophyta</taxon>
        <taxon>Spermatophyta</taxon>
        <taxon>Magnoliopsida</taxon>
        <taxon>eudicotyledons</taxon>
        <taxon>Gunneridae</taxon>
        <taxon>Pentapetalae</taxon>
        <taxon>asterids</taxon>
        <taxon>lamiids</taxon>
        <taxon>Solanales</taxon>
        <taxon>Solanaceae</taxon>
        <taxon>Nicotianoideae</taxon>
        <taxon>Nicotianeae</taxon>
        <taxon>Nicotiana</taxon>
    </lineage>
</organism>
<evidence type="ECO:0000259" key="2">
    <source>
        <dbReference type="SMART" id="SM00256"/>
    </source>
</evidence>
<reference evidence="4" key="2">
    <citation type="submission" date="2025-08" db="UniProtKB">
        <authorList>
            <consortium name="RefSeq"/>
        </authorList>
    </citation>
    <scope>IDENTIFICATION</scope>
    <source>
        <tissue evidence="4">Leaf</tissue>
    </source>
</reference>
<dbReference type="RefSeq" id="XP_016456412.1">
    <property type="nucleotide sequence ID" value="XM_016600926.2"/>
</dbReference>
<dbReference type="RefSeq" id="XP_016456412.1">
    <property type="nucleotide sequence ID" value="XM_016600926.1"/>
</dbReference>
<dbReference type="SUPFAM" id="SSF81383">
    <property type="entry name" value="F-box domain"/>
    <property type="match status" value="1"/>
</dbReference>
<dbReference type="InterPro" id="IPR050796">
    <property type="entry name" value="SCF_F-box_component"/>
</dbReference>
<dbReference type="AlphaFoldDB" id="A0A1S3YX37"/>
<protein>
    <submittedName>
        <fullName evidence="4">F-box protein At1g47765</fullName>
    </submittedName>
    <submittedName>
        <fullName evidence="4">F-box protein At1g47790 isoform X1</fullName>
    </submittedName>
</protein>
<gene>
    <name evidence="4" type="primary">LOC107780394</name>
</gene>
<evidence type="ECO:0000313" key="3">
    <source>
        <dbReference type="Proteomes" id="UP000790787"/>
    </source>
</evidence>
<dbReference type="SMART" id="SM00256">
    <property type="entry name" value="FBOX"/>
    <property type="match status" value="1"/>
</dbReference>
<dbReference type="Proteomes" id="UP000790787">
    <property type="component" value="Chromosome 17"/>
</dbReference>
<reference evidence="3" key="1">
    <citation type="journal article" date="2014" name="Nat. Commun.">
        <title>The tobacco genome sequence and its comparison with those of tomato and potato.</title>
        <authorList>
            <person name="Sierro N."/>
            <person name="Battey J.N."/>
            <person name="Ouadi S."/>
            <person name="Bakaher N."/>
            <person name="Bovet L."/>
            <person name="Willig A."/>
            <person name="Goepfert S."/>
            <person name="Peitsch M.C."/>
            <person name="Ivanov N.V."/>
        </authorList>
    </citation>
    <scope>NUCLEOTIDE SEQUENCE [LARGE SCALE GENOMIC DNA]</scope>
</reference>
<dbReference type="OrthoDB" id="1071894at2759"/>
<dbReference type="CDD" id="cd22157">
    <property type="entry name" value="F-box_AtFBW1-like"/>
    <property type="match status" value="1"/>
</dbReference>
<accession>A0A1S3YX37</accession>
<evidence type="ECO:0000256" key="1">
    <source>
        <dbReference type="SAM" id="MobiDB-lite"/>
    </source>
</evidence>
<sequence length="245" mass="28654">MRRKSNRQDKKKISVTSDRHGEANREEATQRASLFEQSNREATQKANLFNQISIRDATQKLCLFRCQQKKKKKSVPPNQIRKGKRVVNQSKYTKLMDIDDQDMEIHFQEEIIMDILSKLPVQSLLRFKCVSRFWKKLISEPYFMMKHLNHAKNNQNSQKFLVCQLCPKDGMISFYCSSLSSVQPVEDVQRLDCPSDFKPWRCGIFCCFDGLSLIGVHDYPDIDLICLLWNPSTRESIVLPMQNVQ</sequence>
<dbReference type="Pfam" id="PF00646">
    <property type="entry name" value="F-box"/>
    <property type="match status" value="1"/>
</dbReference>
<dbReference type="GeneID" id="107780394"/>
<feature type="compositionally biased region" description="Basic and acidic residues" evidence="1">
    <location>
        <begin position="1"/>
        <end position="29"/>
    </location>
</feature>
<dbReference type="PANTHER" id="PTHR31672">
    <property type="entry name" value="BNACNNG10540D PROTEIN"/>
    <property type="match status" value="1"/>
</dbReference>
<keyword evidence="3" id="KW-1185">Reference proteome</keyword>
<dbReference type="Gene3D" id="1.20.1280.50">
    <property type="match status" value="1"/>
</dbReference>
<evidence type="ECO:0000313" key="4">
    <source>
        <dbReference type="RefSeq" id="XP_016456412.1"/>
    </source>
</evidence>
<dbReference type="InterPro" id="IPR036047">
    <property type="entry name" value="F-box-like_dom_sf"/>
</dbReference>
<name>A0A1S3YX37_TOBAC</name>
<proteinExistence type="predicted"/>
<dbReference type="STRING" id="4097.A0A1S3YX37"/>
<feature type="region of interest" description="Disordered" evidence="1">
    <location>
        <begin position="1"/>
        <end position="33"/>
    </location>
</feature>